<evidence type="ECO:0000259" key="4">
    <source>
        <dbReference type="Pfam" id="PF17829"/>
    </source>
</evidence>
<dbReference type="SUPFAM" id="SSF55545">
    <property type="entry name" value="beta-N-acetylhexosaminidase-like domain"/>
    <property type="match status" value="1"/>
</dbReference>
<dbReference type="InterPro" id="IPR031924">
    <property type="entry name" value="GH115"/>
</dbReference>
<name>A0ABX4EGS5_SEGBR</name>
<keyword evidence="6" id="KW-1185">Reference proteome</keyword>
<dbReference type="InterPro" id="IPR041437">
    <property type="entry name" value="GH115_C"/>
</dbReference>
<dbReference type="Proteomes" id="UP000216189">
    <property type="component" value="Unassembled WGS sequence"/>
</dbReference>
<accession>A0ABX4EGS5</accession>
<dbReference type="PANTHER" id="PTHR37842:SF2">
    <property type="entry name" value="GYLCOSYL HYDROLASE 115 C-TERMINAL DOMAIN-CONTAINING PROTEIN"/>
    <property type="match status" value="1"/>
</dbReference>
<dbReference type="InterPro" id="IPR042301">
    <property type="entry name" value="GH115_sf"/>
</dbReference>
<feature type="domain" description="Gylcosyl hydrolase 115 C-terminal" evidence="4">
    <location>
        <begin position="663"/>
        <end position="833"/>
    </location>
</feature>
<keyword evidence="1" id="KW-0378">Hydrolase</keyword>
<dbReference type="InterPro" id="IPR005154">
    <property type="entry name" value="Glyco_hydro_67_aGlcAse_N"/>
</dbReference>
<dbReference type="Pfam" id="PF15979">
    <property type="entry name" value="Glyco_hydro_115"/>
    <property type="match status" value="1"/>
</dbReference>
<protein>
    <submittedName>
        <fullName evidence="5">Glycosyhydrolase</fullName>
    </submittedName>
</protein>
<dbReference type="Pfam" id="PF03648">
    <property type="entry name" value="Glyco_hydro_67N"/>
    <property type="match status" value="1"/>
</dbReference>
<keyword evidence="2" id="KW-0732">Signal</keyword>
<evidence type="ECO:0000259" key="3">
    <source>
        <dbReference type="Pfam" id="PF03648"/>
    </source>
</evidence>
<evidence type="ECO:0000313" key="6">
    <source>
        <dbReference type="Proteomes" id="UP000216189"/>
    </source>
</evidence>
<dbReference type="Gene3D" id="1.20.58.2150">
    <property type="match status" value="1"/>
</dbReference>
<comment type="caution">
    <text evidence="5">The sequence shown here is derived from an EMBL/GenBank/DDBJ whole genome shotgun (WGS) entry which is preliminary data.</text>
</comment>
<feature type="domain" description="Alpha glucuronidase N-terminal" evidence="3">
    <location>
        <begin position="51"/>
        <end position="149"/>
    </location>
</feature>
<dbReference type="Gene3D" id="3.20.20.520">
    <property type="entry name" value="Glycosyl hydrolase family 115"/>
    <property type="match status" value="1"/>
</dbReference>
<feature type="chain" id="PRO_5046483366" evidence="2">
    <location>
        <begin position="20"/>
        <end position="841"/>
    </location>
</feature>
<feature type="signal peptide" evidence="2">
    <location>
        <begin position="1"/>
        <end position="19"/>
    </location>
</feature>
<evidence type="ECO:0000256" key="2">
    <source>
        <dbReference type="SAM" id="SignalP"/>
    </source>
</evidence>
<organism evidence="5 6">
    <name type="scientific">Segatella bryantii</name>
    <name type="common">Prevotella bryantii</name>
    <dbReference type="NCBI Taxonomy" id="77095"/>
    <lineage>
        <taxon>Bacteria</taxon>
        <taxon>Pseudomonadati</taxon>
        <taxon>Bacteroidota</taxon>
        <taxon>Bacteroidia</taxon>
        <taxon>Bacteroidales</taxon>
        <taxon>Prevotellaceae</taxon>
        <taxon>Segatella</taxon>
    </lineage>
</organism>
<dbReference type="RefSeq" id="WP_074549190.1">
    <property type="nucleotide sequence ID" value="NZ_CP091801.1"/>
</dbReference>
<dbReference type="EMBL" id="NPJF01000050">
    <property type="protein sequence ID" value="OYP54206.1"/>
    <property type="molecule type" value="Genomic_DNA"/>
</dbReference>
<dbReference type="PANTHER" id="PTHR37842">
    <property type="match status" value="1"/>
</dbReference>
<reference evidence="5 6" key="1">
    <citation type="submission" date="2017-08" db="EMBL/GenBank/DDBJ databases">
        <title>Comparative genomics of non-oral Prevotella species.</title>
        <authorList>
            <person name="Accetto T."/>
            <person name="Nograsek B."/>
            <person name="Avgustin G."/>
        </authorList>
    </citation>
    <scope>NUCLEOTIDE SEQUENCE [LARGE SCALE GENOMIC DNA]</scope>
    <source>
        <strain evidence="5 6">TC1-1</strain>
    </source>
</reference>
<evidence type="ECO:0000256" key="1">
    <source>
        <dbReference type="ARBA" id="ARBA00022801"/>
    </source>
</evidence>
<gene>
    <name evidence="5" type="ORF">CIK91_10350</name>
</gene>
<dbReference type="Gene3D" id="2.60.120.1620">
    <property type="match status" value="1"/>
</dbReference>
<dbReference type="Gene3D" id="3.30.379.10">
    <property type="entry name" value="Chitobiase/beta-hexosaminidase domain 2-like"/>
    <property type="match status" value="1"/>
</dbReference>
<sequence>MKRLFISVFCMFSATISFSAEKFISYAPSIESFALAQNGQVINLLCDSLEDEGIQMAINNLQNDFQSVTGNKPTLQSTATCSSCIIIGSLKSSFIKKLMATGKINKKSLVGKHEKYIIQLVDNPMKGVKKALIIAGSDKRGTIYGVYELSKQIGVSPWYWWLDVPAEKHKNIYFKKGIYTDGEPAVAYRGIFINDEHPCFAQWSNEKFGGQNHKCYSHIFELLLRLKANYMWPAMWGNAFYDDDPENGVLANKMGIIMGTSHHEPMACAQQDWKRRKGHGEWNYMKNGKELREFWRGGIERAKNWETMVTIGMRGDGDEEMDGTGNIKLMQNIIDDQRKIIADVTGKKAEKTPQVWALYKEVMDYYDKGMRVPDDVIMMLCDDNWGNVRRVPTGKDLNHKGGWGLYYHVDYVGAPRNTKWLNVTPTQNMQEQLSLAFNHGIQKMWILNVGDLKPMEYPISYFLDMAWNPDRFSCTDVIEHTQNFCAQQLGVKYAKQAADLLNKIGWLNGRVTPEMLDANTYNVETGEWKEVVGEYMTLEAEALRLYNELPSNLHDTYKQIILFPIQAMANLYQMYYAVAMNHYLAKLGDISCENWAKKAEEAFLRDSLLCASYNHEIAGGKWNHMMDQKHIGYTSWNDAFPKNKLPELMHLSAPQNGGYIFDDKTAYISIEAAHYYSKSDANNAQWKELPFIGRTLSGMAVQPYTESTNNASLTYRFRLNPMEDGANTFKIHVIVKSTLDYLNKGGMEYEVALDGCNVKTVNFNGDLNEKPENIYNKYYPTIARRVVENVIELPVETGKAGEWHTLTIHPKDAGIVFEKIIVDAGGYKPSYLFMKESAKHK</sequence>
<proteinExistence type="predicted"/>
<dbReference type="InterPro" id="IPR029018">
    <property type="entry name" value="Hex-like_dom2"/>
</dbReference>
<dbReference type="Pfam" id="PF17829">
    <property type="entry name" value="GH115_C"/>
    <property type="match status" value="1"/>
</dbReference>
<evidence type="ECO:0000313" key="5">
    <source>
        <dbReference type="EMBL" id="OYP54206.1"/>
    </source>
</evidence>